<keyword evidence="1" id="KW-0677">Repeat</keyword>
<dbReference type="SUPFAM" id="SSF48403">
    <property type="entry name" value="Ankyrin repeat"/>
    <property type="match status" value="1"/>
</dbReference>
<dbReference type="Pfam" id="PF14420">
    <property type="entry name" value="Clr5"/>
    <property type="match status" value="1"/>
</dbReference>
<evidence type="ECO:0000256" key="3">
    <source>
        <dbReference type="PROSITE-ProRule" id="PRU00023"/>
    </source>
</evidence>
<evidence type="ECO:0000313" key="6">
    <source>
        <dbReference type="EMBL" id="KAB8225909.1"/>
    </source>
</evidence>
<dbReference type="AlphaFoldDB" id="A0A5N6F8J2"/>
<evidence type="ECO:0000256" key="1">
    <source>
        <dbReference type="ARBA" id="ARBA00022737"/>
    </source>
</evidence>
<dbReference type="SMART" id="SM00248">
    <property type="entry name" value="ANK"/>
    <property type="match status" value="3"/>
</dbReference>
<keyword evidence="7" id="KW-1185">Reference proteome</keyword>
<gene>
    <name evidence="6" type="ORF">BDV33DRAFT_187229</name>
</gene>
<dbReference type="Proteomes" id="UP000326799">
    <property type="component" value="Unassembled WGS sequence"/>
</dbReference>
<feature type="repeat" description="ANK" evidence="3">
    <location>
        <begin position="360"/>
        <end position="392"/>
    </location>
</feature>
<dbReference type="PROSITE" id="PS50088">
    <property type="entry name" value="ANK_REPEAT"/>
    <property type="match status" value="2"/>
</dbReference>
<dbReference type="InterPro" id="IPR025676">
    <property type="entry name" value="Clr5_dom"/>
</dbReference>
<evidence type="ECO:0000313" key="7">
    <source>
        <dbReference type="Proteomes" id="UP000326799"/>
    </source>
</evidence>
<dbReference type="EMBL" id="ML733393">
    <property type="protein sequence ID" value="KAB8225909.1"/>
    <property type="molecule type" value="Genomic_DNA"/>
</dbReference>
<dbReference type="PANTHER" id="PTHR24171">
    <property type="entry name" value="ANKYRIN REPEAT DOMAIN-CONTAINING PROTEIN 39-RELATED"/>
    <property type="match status" value="1"/>
</dbReference>
<dbReference type="PRINTS" id="PR01415">
    <property type="entry name" value="ANKYRIN"/>
</dbReference>
<dbReference type="Gene3D" id="1.25.40.20">
    <property type="entry name" value="Ankyrin repeat-containing domain"/>
    <property type="match status" value="2"/>
</dbReference>
<evidence type="ECO:0000256" key="2">
    <source>
        <dbReference type="ARBA" id="ARBA00023043"/>
    </source>
</evidence>
<feature type="region of interest" description="Disordered" evidence="4">
    <location>
        <begin position="116"/>
        <end position="137"/>
    </location>
</feature>
<accession>A0A5N6F8J2</accession>
<evidence type="ECO:0000256" key="4">
    <source>
        <dbReference type="SAM" id="MobiDB-lite"/>
    </source>
</evidence>
<dbReference type="InterPro" id="IPR002110">
    <property type="entry name" value="Ankyrin_rpt"/>
</dbReference>
<dbReference type="Pfam" id="PF12796">
    <property type="entry name" value="Ank_2"/>
    <property type="match status" value="2"/>
</dbReference>
<organism evidence="6 7">
    <name type="scientific">Aspergillus novoparasiticus</name>
    <dbReference type="NCBI Taxonomy" id="986946"/>
    <lineage>
        <taxon>Eukaryota</taxon>
        <taxon>Fungi</taxon>
        <taxon>Dikarya</taxon>
        <taxon>Ascomycota</taxon>
        <taxon>Pezizomycotina</taxon>
        <taxon>Eurotiomycetes</taxon>
        <taxon>Eurotiomycetidae</taxon>
        <taxon>Eurotiales</taxon>
        <taxon>Aspergillaceae</taxon>
        <taxon>Aspergillus</taxon>
        <taxon>Aspergillus subgen. Circumdati</taxon>
    </lineage>
</organism>
<proteinExistence type="predicted"/>
<dbReference type="InterPro" id="IPR036770">
    <property type="entry name" value="Ankyrin_rpt-contain_sf"/>
</dbReference>
<sequence length="431" mass="48026">MSLSDHKGMIERLYVEEDRTLNDVMAFVENTYGLRASKDTYKRWLKKWGLRKNIKGEVWTWANHRIGKRKAGETSKRTEIRFNGERIDEKLVQKEISRHVSTTDRLRAIAASPATPEGYSIATPGSHSEEDTVAATPGPGDSIAESNANEIKVLAEIMQTCGSFISSLGQRGVRVSQGRLLFSCSLIAEQIITGTWHLETYLHRTAHFLPMIGFEILHSTYKDDLPGIQQRLRHLPLNIFEDVTRTARFIAAAKGCRRAAEGLFTTEMQVHSRDSHGQTCLHVAVLHNHFDMVSFLIAQQADICTSVQHERVSQLLISSGADLNATVNVNELYRSAAGGHVNNVRLLLQRGMNPSIETPYRWTPLHWAARNGHAEIVKLLVEAGADVNSVSSTGQTSLGLLGDELDEIREYLKQHGAVIYPGSPDPTWSSL</sequence>
<evidence type="ECO:0000259" key="5">
    <source>
        <dbReference type="Pfam" id="PF14420"/>
    </source>
</evidence>
<keyword evidence="2 3" id="KW-0040">ANK repeat</keyword>
<protein>
    <submittedName>
        <fullName evidence="6">Ankyrin</fullName>
    </submittedName>
</protein>
<reference evidence="6 7" key="1">
    <citation type="submission" date="2019-04" db="EMBL/GenBank/DDBJ databases">
        <title>Fungal friends and foes A comparative genomics study of 23 Aspergillus species from section Flavi.</title>
        <authorList>
            <consortium name="DOE Joint Genome Institute"/>
            <person name="Kjaerbolling I."/>
            <person name="Vesth T.C."/>
            <person name="Frisvad J.C."/>
            <person name="Nybo J.L."/>
            <person name="Theobald S."/>
            <person name="Kildgaard S."/>
            <person name="Petersen T.I."/>
            <person name="Kuo A."/>
            <person name="Sato A."/>
            <person name="Lyhne E.K."/>
            <person name="Kogle M.E."/>
            <person name="Wiebenga A."/>
            <person name="Kun R.S."/>
            <person name="Lubbers R.J."/>
            <person name="Makela M.R."/>
            <person name="Barry K."/>
            <person name="Chovatia M."/>
            <person name="Clum A."/>
            <person name="Daum C."/>
            <person name="Haridas S."/>
            <person name="He G."/>
            <person name="LaButti K."/>
            <person name="Lipzen A."/>
            <person name="Mondo S."/>
            <person name="Pangilinan J."/>
            <person name="Riley R."/>
            <person name="Salamov A."/>
            <person name="Simmons B.A."/>
            <person name="Magnuson J.K."/>
            <person name="Henrissat B."/>
            <person name="Mortensen U.H."/>
            <person name="Larsen T.O."/>
            <person name="De vries R.P."/>
            <person name="Grigoriev I.V."/>
            <person name="Machida M."/>
            <person name="Baker S.E."/>
            <person name="Andersen M.R."/>
        </authorList>
    </citation>
    <scope>NUCLEOTIDE SEQUENCE [LARGE SCALE GENOMIC DNA]</scope>
    <source>
        <strain evidence="6 7">CBS 126849</strain>
    </source>
</reference>
<dbReference type="PROSITE" id="PS50297">
    <property type="entry name" value="ANK_REP_REGION"/>
    <property type="match status" value="2"/>
</dbReference>
<name>A0A5N6F8J2_9EURO</name>
<feature type="repeat" description="ANK" evidence="3">
    <location>
        <begin position="276"/>
        <end position="303"/>
    </location>
</feature>
<feature type="domain" description="Clr5" evidence="5">
    <location>
        <begin position="4"/>
        <end position="52"/>
    </location>
</feature>